<accession>A0A814CD79</accession>
<feature type="compositionally biased region" description="Basic and acidic residues" evidence="1">
    <location>
        <begin position="772"/>
        <end position="783"/>
    </location>
</feature>
<feature type="compositionally biased region" description="Polar residues" evidence="1">
    <location>
        <begin position="879"/>
        <end position="889"/>
    </location>
</feature>
<sequence>VMNRNNNSHQYTPPSTIRRNSTLNPNVNLSYYNQRSRQQLNNPFTYTPQLTMVDSRTQHFLSQPPPIHQSTIHQQFPNYNASSLFDLENPELNHDFFTSPTFTTLSHRQPQQQQRRTMHRQSYVPPVYSTATTNIFSGQQRLDDDNNRFKVLEDQPSSHYTPLSSRESSNDSFASRMDIANDIRARLLNDIQRSITDLDDEIQSLDGNRSRYLTTNTRYITPQSRFSPIIELDIQDDKPNPSILDKFIHSTLFSQNDNNNNNNNNNNNRARLLSSQPTSAIEHLSLNDNSLWPQKQKRAYEVIPRLTKTSRQSSSTTNNFLAIVESEPTENQPIPIESSSSDNNREEQTIDHVKSAQRIEDDLPVINKDSYETNQPPTEDNLISNEKRSSTQVYHYGPEIDEIEILSNHPENVDIYETHIDSIKDNDGDDLKPLTIDQFLRDRSTSPRSRVMLTANIYSGGSEILDNETQDILHDAYDVARSLLNSPQTDLAETKDLHLENLKELVQMAKEIEPKEKNRDILTLAPGPTNTEILLSTPIEKHSNDTSNLSVSSAKTLDFQNHTILSKAIKHSRSAALPVNDAEKNDKTNIATTDTTISNKQPYFFSDFGNDDEEMVSLDTNNFVNNLDTTGAADGGSGGQSDYVSNNNNAFIIPQGEEEKNNFSTTQQQFKRNNTVLNEQKEKKGIDENMSSPVTTTFENNHHTNNDNGNILITNSNQDRAIISQSAISHNKLAETTMDEETLPNIQHLQQSVDNKDSQSTHFPSRPVSSKSHKEPADEEKQGASRHSSSKSRRPHSRSSAIVSPNVDEKSVLDLRQSVMNREERKSARTNSIDSLKNENVQESRPNPHAASRNSLVTSPHAAEIVATTLDGRHRSRKNSSNVVNTYNEPQRISSRSPSSQSKKRLSSQNYGRVNSPPTDGALMADDLNTSSVSHMTPQPPSKHISARSTRSQAQDQADDDSQLSRQNSNIHEINKHSESPIEGPYSSADLLSDDELNDDKTIADLLKNIPQSYEKDPPVKRNTHSSTSNSSLPVQLTNEEKLSGPLNSVDNSLAPSRNQSPTVISRKKYSITSNPTADNVDFVTAPVNNAILLQTTTDDTTTTTTITVFGQQNEQNTIEQTITIAPTHVQDEPKSLEIEFRHNTSPVLLPTPQETRKNSSEAVQSVIRQNDEENIRNSNRHSTPSIRETPIPSPTPSSNSLRDNLDVPPQSPVERIESKSQLDKPPAPKSPHKEEKTAPSTPPFSPTVNEQSVVAASPPLEIEQLPQSEKSVSTSNNQDEQVTNIIRDGTPLNSGTMKNIQRQPQSMNNDVYNDEQDEQISSPSPQSENNNQSPILHSENLTKSQSRSQSPDRYHYAPTSSSPIVRPTMELIHDKVEHHLTPSEIKSNLSLKPRINQHLKSIEFDTEKKILDYDEKIADNNIDDGQEVVDQEKRPKKKKNRNRTVSFSNTEHFEMEKRKLMTNWRERVAEILTNKSKRKSVTKVKLKPRIEEEKIIEKPVQKEESAPQLFGRLWCLPDGTPTIYSEPLEWNAVSRLKSYSFENIYYEPYHREFKIFSRIPKWNSESKLAAVIRDNASITPRQRHQQLPQLQSVQQQYPYQQNQQQQAQTEKKIYDVQTEWRAESKIKQIFYENMSYNSRPSDNIIFDEKLIWTAQPKLKAATWDNIHYQPQQSKVQIFNKSVHWSSEAKIRTRSPSYPSRIQMRQVQIFNEKPHWDTEAKVQCWSEIDLSKLKLTHPKKLLLSRADDPKWSDIVTARVEATNPDYHPLAHQVEVFSDKPFWTKDSKLKDYVWENFDYKNNPPRQQDDLPSLEIQNVDEQSSRDRPKWNMVSKTRSVNTVYNPHVPPASIIRRSWDRELRRKRVHRLPPLKRKKSEKVVPLLPSLSGQEPIPLQQSTDDYNQEQSVQERTSYDYLSSRRSSKVLPATHTHQKRVFSEFDIPLETPRSRRRTDMRPITNESYRELNGSVKSNTPRELFTMRSSTRNSQTNPSVMSGTLLDSSVHTNRATELRLAKDMDEAHCHIHTPHESMPIEIRGFKLEGTRLIVPDDATIRPLSNVSYRGAERVKSRRVYPWNNMNPLTSSRNSSLGPIAEFQRPSLDTTIDSRRKENTIREDV</sequence>
<feature type="non-terminal residue" evidence="2">
    <location>
        <position position="1"/>
    </location>
</feature>
<feature type="region of interest" description="Disordered" evidence="1">
    <location>
        <begin position="1267"/>
        <end position="1367"/>
    </location>
</feature>
<feature type="compositionally biased region" description="Low complexity" evidence="1">
    <location>
        <begin position="890"/>
        <end position="901"/>
    </location>
</feature>
<evidence type="ECO:0000256" key="1">
    <source>
        <dbReference type="SAM" id="MobiDB-lite"/>
    </source>
</evidence>
<evidence type="ECO:0000313" key="3">
    <source>
        <dbReference type="EMBL" id="CAF3717021.1"/>
    </source>
</evidence>
<feature type="region of interest" description="Disordered" evidence="1">
    <location>
        <begin position="679"/>
        <end position="713"/>
    </location>
</feature>
<feature type="compositionally biased region" description="Low complexity" evidence="1">
    <location>
        <begin position="1320"/>
        <end position="1336"/>
    </location>
</feature>
<feature type="compositionally biased region" description="Basic residues" evidence="1">
    <location>
        <begin position="788"/>
        <end position="797"/>
    </location>
</feature>
<feature type="compositionally biased region" description="Polar residues" evidence="1">
    <location>
        <begin position="928"/>
        <end position="937"/>
    </location>
</feature>
<dbReference type="OrthoDB" id="10046916at2759"/>
<feature type="region of interest" description="Disordered" evidence="1">
    <location>
        <begin position="324"/>
        <end position="352"/>
    </location>
</feature>
<comment type="caution">
    <text evidence="2">The sequence shown here is derived from an EMBL/GenBank/DDBJ whole genome shotgun (WGS) entry which is preliminary data.</text>
</comment>
<dbReference type="Proteomes" id="UP000681722">
    <property type="component" value="Unassembled WGS sequence"/>
</dbReference>
<feature type="region of interest" description="Disordered" evidence="1">
    <location>
        <begin position="752"/>
        <end position="993"/>
    </location>
</feature>
<feature type="compositionally biased region" description="Polar residues" evidence="1">
    <location>
        <begin position="1025"/>
        <end position="1038"/>
    </location>
</feature>
<gene>
    <name evidence="2" type="ORF">GPM918_LOCUS10679</name>
    <name evidence="3" type="ORF">SRO942_LOCUS10680</name>
</gene>
<proteinExistence type="predicted"/>
<protein>
    <submittedName>
        <fullName evidence="2">Uncharacterized protein</fullName>
    </submittedName>
</protein>
<feature type="compositionally biased region" description="Polar residues" evidence="1">
    <location>
        <begin position="1267"/>
        <end position="1285"/>
    </location>
</feature>
<feature type="compositionally biased region" description="Polar residues" evidence="1">
    <location>
        <begin position="760"/>
        <end position="770"/>
    </location>
</feature>
<feature type="region of interest" description="Disordered" evidence="1">
    <location>
        <begin position="2094"/>
        <end position="2116"/>
    </location>
</feature>
<feature type="region of interest" description="Disordered" evidence="1">
    <location>
        <begin position="1425"/>
        <end position="1445"/>
    </location>
</feature>
<keyword evidence="4" id="KW-1185">Reference proteome</keyword>
<evidence type="ECO:0000313" key="2">
    <source>
        <dbReference type="EMBL" id="CAF0940444.1"/>
    </source>
</evidence>
<organism evidence="2 4">
    <name type="scientific">Didymodactylos carnosus</name>
    <dbReference type="NCBI Taxonomy" id="1234261"/>
    <lineage>
        <taxon>Eukaryota</taxon>
        <taxon>Metazoa</taxon>
        <taxon>Spiralia</taxon>
        <taxon>Gnathifera</taxon>
        <taxon>Rotifera</taxon>
        <taxon>Eurotatoria</taxon>
        <taxon>Bdelloidea</taxon>
        <taxon>Philodinida</taxon>
        <taxon>Philodinidae</taxon>
        <taxon>Didymodactylos</taxon>
    </lineage>
</organism>
<feature type="compositionally biased region" description="Basic and acidic residues" evidence="1">
    <location>
        <begin position="343"/>
        <end position="352"/>
    </location>
</feature>
<feature type="compositionally biased region" description="Polar residues" evidence="1">
    <location>
        <begin position="1046"/>
        <end position="1064"/>
    </location>
</feature>
<name>A0A814CD79_9BILA</name>
<feature type="region of interest" description="Disordered" evidence="1">
    <location>
        <begin position="1009"/>
        <end position="1064"/>
    </location>
</feature>
<feature type="compositionally biased region" description="Polar residues" evidence="1">
    <location>
        <begin position="1893"/>
        <end position="1914"/>
    </location>
</feature>
<feature type="region of interest" description="Disordered" evidence="1">
    <location>
        <begin position="1"/>
        <end position="23"/>
    </location>
</feature>
<feature type="compositionally biased region" description="Polar residues" evidence="1">
    <location>
        <begin position="1292"/>
        <end position="1312"/>
    </location>
</feature>
<feature type="compositionally biased region" description="Basic and acidic residues" evidence="1">
    <location>
        <begin position="2103"/>
        <end position="2116"/>
    </location>
</feature>
<reference evidence="2" key="1">
    <citation type="submission" date="2021-02" db="EMBL/GenBank/DDBJ databases">
        <authorList>
            <person name="Nowell W R."/>
        </authorList>
    </citation>
    <scope>NUCLEOTIDE SEQUENCE</scope>
</reference>
<feature type="region of interest" description="Disordered" evidence="1">
    <location>
        <begin position="1884"/>
        <end position="1914"/>
    </location>
</feature>
<dbReference type="EMBL" id="CAJNOQ010002129">
    <property type="protein sequence ID" value="CAF0940444.1"/>
    <property type="molecule type" value="Genomic_DNA"/>
</dbReference>
<evidence type="ECO:0000313" key="4">
    <source>
        <dbReference type="Proteomes" id="UP000663829"/>
    </source>
</evidence>
<feature type="compositionally biased region" description="Polar residues" evidence="1">
    <location>
        <begin position="329"/>
        <end position="342"/>
    </location>
</feature>
<feature type="compositionally biased region" description="Polar residues" evidence="1">
    <location>
        <begin position="1340"/>
        <end position="1350"/>
    </location>
</feature>
<dbReference type="Proteomes" id="UP000663829">
    <property type="component" value="Unassembled WGS sequence"/>
</dbReference>
<feature type="region of interest" description="Disordered" evidence="1">
    <location>
        <begin position="1144"/>
        <end position="1252"/>
    </location>
</feature>
<dbReference type="EMBL" id="CAJOBC010002129">
    <property type="protein sequence ID" value="CAF3717021.1"/>
    <property type="molecule type" value="Genomic_DNA"/>
</dbReference>